<protein>
    <submittedName>
        <fullName evidence="2">Uncharacterized protein</fullName>
    </submittedName>
</protein>
<reference evidence="2" key="1">
    <citation type="submission" date="2022-11" db="UniProtKB">
        <authorList>
            <consortium name="WormBaseParasite"/>
        </authorList>
    </citation>
    <scope>IDENTIFICATION</scope>
</reference>
<dbReference type="WBParaSite" id="PDA_v2.g9440.t1">
    <property type="protein sequence ID" value="PDA_v2.g9440.t1"/>
    <property type="gene ID" value="PDA_v2.g9440"/>
</dbReference>
<evidence type="ECO:0000313" key="2">
    <source>
        <dbReference type="WBParaSite" id="PDA_v2.g9440.t1"/>
    </source>
</evidence>
<name>A0A914QZT5_9BILA</name>
<evidence type="ECO:0000313" key="1">
    <source>
        <dbReference type="Proteomes" id="UP000887578"/>
    </source>
</evidence>
<keyword evidence="1" id="KW-1185">Reference proteome</keyword>
<dbReference type="Proteomes" id="UP000887578">
    <property type="component" value="Unplaced"/>
</dbReference>
<accession>A0A914QZT5</accession>
<proteinExistence type="predicted"/>
<organism evidence="1 2">
    <name type="scientific">Panagrolaimus davidi</name>
    <dbReference type="NCBI Taxonomy" id="227884"/>
    <lineage>
        <taxon>Eukaryota</taxon>
        <taxon>Metazoa</taxon>
        <taxon>Ecdysozoa</taxon>
        <taxon>Nematoda</taxon>
        <taxon>Chromadorea</taxon>
        <taxon>Rhabditida</taxon>
        <taxon>Tylenchina</taxon>
        <taxon>Panagrolaimomorpha</taxon>
        <taxon>Panagrolaimoidea</taxon>
        <taxon>Panagrolaimidae</taxon>
        <taxon>Panagrolaimus</taxon>
    </lineage>
</organism>
<sequence length="219" mass="25274">MYYLGLTCAVTVLELIPLDTYMFVIVSKWSCQLREFDILDKYDNLATKCSSEVEVIRSVCRLYSEFFKITNVEKQLEIVDKLIGIKTELKSSSEKTFFGYFALFLIYNLLGHASKLPMMDIEKYGDMMSHFSDEQYCALVIASCRIKEFKLPYDKPPFIYDYEKLPDSQMFSIVQARQACRLKTLTGSAVVVYGIPVLNQNLEKCDSIQEEESVIILND</sequence>
<dbReference type="AlphaFoldDB" id="A0A914QZT5"/>